<organism evidence="2 3">
    <name type="scientific">Methylocapsa polymorpha</name>
    <dbReference type="NCBI Taxonomy" id="3080828"/>
    <lineage>
        <taxon>Bacteria</taxon>
        <taxon>Pseudomonadati</taxon>
        <taxon>Pseudomonadota</taxon>
        <taxon>Alphaproteobacteria</taxon>
        <taxon>Hyphomicrobiales</taxon>
        <taxon>Beijerinckiaceae</taxon>
        <taxon>Methylocapsa</taxon>
    </lineage>
</organism>
<dbReference type="RefSeq" id="WP_407340756.1">
    <property type="nucleotide sequence ID" value="NZ_CP136862.1"/>
</dbReference>
<keyword evidence="3" id="KW-1185">Reference proteome</keyword>
<keyword evidence="1" id="KW-1133">Transmembrane helix</keyword>
<feature type="transmembrane region" description="Helical" evidence="1">
    <location>
        <begin position="27"/>
        <end position="45"/>
    </location>
</feature>
<evidence type="ECO:0000256" key="1">
    <source>
        <dbReference type="SAM" id="Phobius"/>
    </source>
</evidence>
<keyword evidence="1" id="KW-0472">Membrane</keyword>
<feature type="transmembrane region" description="Helical" evidence="1">
    <location>
        <begin position="51"/>
        <end position="72"/>
    </location>
</feature>
<gene>
    <name evidence="2" type="ORF">RZS28_07810</name>
</gene>
<keyword evidence="1" id="KW-0812">Transmembrane</keyword>
<dbReference type="EMBL" id="CP136862">
    <property type="protein sequence ID" value="WOJ91166.1"/>
    <property type="molecule type" value="Genomic_DNA"/>
</dbReference>
<evidence type="ECO:0008006" key="4">
    <source>
        <dbReference type="Google" id="ProtNLM"/>
    </source>
</evidence>
<evidence type="ECO:0000313" key="3">
    <source>
        <dbReference type="Proteomes" id="UP001626536"/>
    </source>
</evidence>
<accession>A0ABZ0HW78</accession>
<dbReference type="Proteomes" id="UP001626536">
    <property type="component" value="Chromosome"/>
</dbReference>
<proteinExistence type="predicted"/>
<protein>
    <recommendedName>
        <fullName evidence="4">Transmembrane protein (PGPGW)</fullName>
    </recommendedName>
</protein>
<sequence>MNSPADKPIRSRSERVIERLKEPRWRFVRIPAAIALILGGLLGFLPLVGFWMFPLGLAILAIDIPIAGRLLHRLMNLMQRLRCFYRGGANR</sequence>
<reference evidence="2 3" key="1">
    <citation type="submission" date="2023-10" db="EMBL/GenBank/DDBJ databases">
        <title>Novel methanotroph of the genus Methylocapsa from a subarctic wetland.</title>
        <authorList>
            <person name="Belova S.E."/>
            <person name="Oshkin I.Y."/>
            <person name="Miroshnikov K."/>
            <person name="Dedysh S.N."/>
        </authorList>
    </citation>
    <scope>NUCLEOTIDE SEQUENCE [LARGE SCALE GENOMIC DNA]</scope>
    <source>
        <strain evidence="2 3">RX1</strain>
    </source>
</reference>
<evidence type="ECO:0000313" key="2">
    <source>
        <dbReference type="EMBL" id="WOJ91166.1"/>
    </source>
</evidence>
<name>A0ABZ0HW78_9HYPH</name>